<evidence type="ECO:0000313" key="2">
    <source>
        <dbReference type="Proteomes" id="UP000199206"/>
    </source>
</evidence>
<reference evidence="2" key="1">
    <citation type="submission" date="2016-10" db="EMBL/GenBank/DDBJ databases">
        <authorList>
            <person name="Varghese N."/>
            <person name="Submissions S."/>
        </authorList>
    </citation>
    <scope>NUCLEOTIDE SEQUENCE [LARGE SCALE GENOMIC DNA]</scope>
    <source>
        <strain evidence="2">S6-262</strain>
    </source>
</reference>
<accession>A0A1H8J7Q8</accession>
<dbReference type="InterPro" id="IPR009560">
    <property type="entry name" value="DUF1176"/>
</dbReference>
<dbReference type="Proteomes" id="UP000199206">
    <property type="component" value="Unassembled WGS sequence"/>
</dbReference>
<dbReference type="Pfam" id="PF06674">
    <property type="entry name" value="DUF1176"/>
    <property type="match status" value="1"/>
</dbReference>
<sequence length="351" mass="37073">MVSEVTSAVLLAFGMTAGLSGSLSVEPIQSYDSYQSWFVACDNTLTCVAKGFDDGSGGAEIRIERHAGADGELVASISSNERFTPSDIRIDGKPAGLGGAAWEYTSSSDGSSITSSDFTAIRALIRKLRNATHVTMGSEEAIPLAGFSAAMLRLEDRQGRIDGVTALLKSGSRPASSVPAAPPLPHIPSHPINARFRPGEETKLIALVRADQKALFAKEECQDTQQTPEAFALDQAQALVLVPCIMGAYQGSSLAFIARRGSGRAQRLIAPMPYLGNDRDRANADYFTEGSFDPATGTLSMAAKGRGLADCGVAASWIWNGKAFNLSAMSLQQTCGGSEPGDWPVLFRSTQ</sequence>
<dbReference type="OrthoDB" id="330924at2"/>
<gene>
    <name evidence="1" type="ORF">SAMN05192583_3514</name>
</gene>
<keyword evidence="2" id="KW-1185">Reference proteome</keyword>
<protein>
    <recommendedName>
        <fullName evidence="3">DUF1176 domain-containing protein</fullName>
    </recommendedName>
</protein>
<dbReference type="AlphaFoldDB" id="A0A1H8J7Q8"/>
<name>A0A1H8J7Q8_9SPHN</name>
<evidence type="ECO:0008006" key="3">
    <source>
        <dbReference type="Google" id="ProtNLM"/>
    </source>
</evidence>
<organism evidence="1 2">
    <name type="scientific">Sphingomonas gellani</name>
    <dbReference type="NCBI Taxonomy" id="1166340"/>
    <lineage>
        <taxon>Bacteria</taxon>
        <taxon>Pseudomonadati</taxon>
        <taxon>Pseudomonadota</taxon>
        <taxon>Alphaproteobacteria</taxon>
        <taxon>Sphingomonadales</taxon>
        <taxon>Sphingomonadaceae</taxon>
        <taxon>Sphingomonas</taxon>
    </lineage>
</organism>
<dbReference type="EMBL" id="FOCF01000012">
    <property type="protein sequence ID" value="SEN76641.1"/>
    <property type="molecule type" value="Genomic_DNA"/>
</dbReference>
<proteinExistence type="predicted"/>
<evidence type="ECO:0000313" key="1">
    <source>
        <dbReference type="EMBL" id="SEN76641.1"/>
    </source>
</evidence>